<dbReference type="GO" id="GO:0006465">
    <property type="term" value="P:signal peptide processing"/>
    <property type="evidence" value="ECO:0007669"/>
    <property type="project" value="InterPro"/>
</dbReference>
<dbReference type="InterPro" id="IPR036286">
    <property type="entry name" value="LexA/Signal_pep-like_sf"/>
</dbReference>
<sequence>MKSGFLHNKWFKFAVWSLLYLAWVVWLGNYWWLLGEAVIFDLYITRKVRWAFWRKKRADGKVKAWVEWVDAIVFALVAATFIRMFFIEAYTIPTGSMEKSLLVGDYLFVSKLNYGPKVPQTPLSFPLVHNVMPIVGGESYSTAIQNDYRRLKGFGKVKRNDIVVFGFPNGDTVLKALPQDDYYQIVRINGNNREYTQRMYGPVIVRPDDKKDNYVKRCVAIPGDTLRIINGTVYVNGVQQPQFDGIQSTYTVYTNGSSINPKILENIGLDYGELYFDSTLPGYPEMTLTKSELEQIEKLPVVVEIRENIDTYPPDYPDSYITLFPFSTDFKWTRDNYGPLWIPARGATVTLSLENLPLYRRIITAYEDNTLEVVDGQIIINGQPCNEYTFRQDYYFMMGDNRHHSSDSRYWGFVPEDHIVGTPVMIWLSIDKNRSFPFNIRWGRIFDLV</sequence>
<evidence type="ECO:0000256" key="4">
    <source>
        <dbReference type="ARBA" id="ARBA00019232"/>
    </source>
</evidence>
<evidence type="ECO:0000256" key="2">
    <source>
        <dbReference type="ARBA" id="ARBA00009370"/>
    </source>
</evidence>
<proteinExistence type="inferred from homology"/>
<reference evidence="9" key="1">
    <citation type="submission" date="2020-10" db="EMBL/GenBank/DDBJ databases">
        <authorList>
            <person name="Gilroy R."/>
        </authorList>
    </citation>
    <scope>NUCLEOTIDE SEQUENCE</scope>
    <source>
        <strain evidence="9">15467</strain>
    </source>
</reference>
<keyword evidence="7" id="KW-1133">Transmembrane helix</keyword>
<dbReference type="GO" id="GO:0004252">
    <property type="term" value="F:serine-type endopeptidase activity"/>
    <property type="evidence" value="ECO:0007669"/>
    <property type="project" value="InterPro"/>
</dbReference>
<keyword evidence="7" id="KW-0645">Protease</keyword>
<comment type="caution">
    <text evidence="9">The sequence shown here is derived from an EMBL/GenBank/DDBJ whole genome shotgun (WGS) entry which is preliminary data.</text>
</comment>
<comment type="catalytic activity">
    <reaction evidence="1 7">
        <text>Cleavage of hydrophobic, N-terminal signal or leader sequences from secreted and periplasmic proteins.</text>
        <dbReference type="EC" id="3.4.21.89"/>
    </reaction>
</comment>
<feature type="active site" evidence="6">
    <location>
        <position position="216"/>
    </location>
</feature>
<comment type="caution">
    <text evidence="7">Lacks conserved residue(s) required for the propagation of feature annotation.</text>
</comment>
<evidence type="ECO:0000313" key="9">
    <source>
        <dbReference type="EMBL" id="MBO8429561.1"/>
    </source>
</evidence>
<dbReference type="GO" id="GO:0016020">
    <property type="term" value="C:membrane"/>
    <property type="evidence" value="ECO:0007669"/>
    <property type="project" value="UniProtKB-SubCell"/>
</dbReference>
<dbReference type="PANTHER" id="PTHR43390:SF1">
    <property type="entry name" value="CHLOROPLAST PROCESSING PEPTIDASE"/>
    <property type="match status" value="1"/>
</dbReference>
<keyword evidence="7" id="KW-0472">Membrane</keyword>
<dbReference type="EMBL" id="JADINB010000140">
    <property type="protein sequence ID" value="MBO8429561.1"/>
    <property type="molecule type" value="Genomic_DNA"/>
</dbReference>
<dbReference type="GO" id="GO:0009003">
    <property type="term" value="F:signal peptidase activity"/>
    <property type="evidence" value="ECO:0007669"/>
    <property type="project" value="UniProtKB-EC"/>
</dbReference>
<evidence type="ECO:0000256" key="7">
    <source>
        <dbReference type="RuleBase" id="RU362042"/>
    </source>
</evidence>
<comment type="subcellular location">
    <subcellularLocation>
        <location evidence="7">Membrane</location>
        <topology evidence="7">Single-pass type II membrane protein</topology>
    </subcellularLocation>
</comment>
<dbReference type="EC" id="3.4.21.89" evidence="3 7"/>
<comment type="similarity">
    <text evidence="2 7">Belongs to the peptidase S26 family.</text>
</comment>
<dbReference type="PRINTS" id="PR00727">
    <property type="entry name" value="LEADERPTASE"/>
</dbReference>
<dbReference type="InterPro" id="IPR019533">
    <property type="entry name" value="Peptidase_S26"/>
</dbReference>
<dbReference type="PANTHER" id="PTHR43390">
    <property type="entry name" value="SIGNAL PEPTIDASE I"/>
    <property type="match status" value="1"/>
</dbReference>
<dbReference type="Pfam" id="PF10502">
    <property type="entry name" value="Peptidase_S26"/>
    <property type="match status" value="2"/>
</dbReference>
<feature type="domain" description="Peptidase S26" evidence="8">
    <location>
        <begin position="65"/>
        <end position="241"/>
    </location>
</feature>
<evidence type="ECO:0000256" key="5">
    <source>
        <dbReference type="ARBA" id="ARBA00022801"/>
    </source>
</evidence>
<dbReference type="CDD" id="cd06530">
    <property type="entry name" value="S26_SPase_I"/>
    <property type="match status" value="2"/>
</dbReference>
<protein>
    <recommendedName>
        <fullName evidence="4 7">Signal peptidase I</fullName>
        <ecNumber evidence="3 7">3.4.21.89</ecNumber>
    </recommendedName>
</protein>
<dbReference type="InterPro" id="IPR000223">
    <property type="entry name" value="Pept_S26A_signal_pept_1"/>
</dbReference>
<keyword evidence="7" id="KW-0812">Transmembrane</keyword>
<evidence type="ECO:0000259" key="8">
    <source>
        <dbReference type="Pfam" id="PF10502"/>
    </source>
</evidence>
<dbReference type="AlphaFoldDB" id="A0A9D9GYB3"/>
<name>A0A9D9GYB3_9BACT</name>
<evidence type="ECO:0000313" key="10">
    <source>
        <dbReference type="Proteomes" id="UP000823635"/>
    </source>
</evidence>
<accession>A0A9D9GYB3</accession>
<gene>
    <name evidence="9" type="primary">lepB</name>
    <name evidence="9" type="ORF">IAC68_06505</name>
</gene>
<feature type="transmembrane region" description="Helical" evidence="7">
    <location>
        <begin position="65"/>
        <end position="86"/>
    </location>
</feature>
<reference evidence="9" key="2">
    <citation type="journal article" date="2021" name="PeerJ">
        <title>Extensive microbial diversity within the chicken gut microbiome revealed by metagenomics and culture.</title>
        <authorList>
            <person name="Gilroy R."/>
            <person name="Ravi A."/>
            <person name="Getino M."/>
            <person name="Pursley I."/>
            <person name="Horton D.L."/>
            <person name="Alikhan N.F."/>
            <person name="Baker D."/>
            <person name="Gharbi K."/>
            <person name="Hall N."/>
            <person name="Watson M."/>
            <person name="Adriaenssens E.M."/>
            <person name="Foster-Nyarko E."/>
            <person name="Jarju S."/>
            <person name="Secka A."/>
            <person name="Antonio M."/>
            <person name="Oren A."/>
            <person name="Chaudhuri R.R."/>
            <person name="La Ragione R."/>
            <person name="Hildebrand F."/>
            <person name="Pallen M.J."/>
        </authorList>
    </citation>
    <scope>NUCLEOTIDE SEQUENCE</scope>
    <source>
        <strain evidence="9">15467</strain>
    </source>
</reference>
<feature type="domain" description="Peptidase S26" evidence="8">
    <location>
        <begin position="391"/>
        <end position="427"/>
    </location>
</feature>
<dbReference type="SUPFAM" id="SSF51306">
    <property type="entry name" value="LexA/Signal peptidase"/>
    <property type="match status" value="2"/>
</dbReference>
<evidence type="ECO:0000256" key="3">
    <source>
        <dbReference type="ARBA" id="ARBA00013208"/>
    </source>
</evidence>
<dbReference type="Gene3D" id="2.10.109.10">
    <property type="entry name" value="Umud Fragment, subunit A"/>
    <property type="match status" value="2"/>
</dbReference>
<dbReference type="PROSITE" id="PS00761">
    <property type="entry name" value="SPASE_I_3"/>
    <property type="match status" value="1"/>
</dbReference>
<dbReference type="InterPro" id="IPR019758">
    <property type="entry name" value="Pept_S26A_signal_pept_1_CS"/>
</dbReference>
<feature type="transmembrane region" description="Helical" evidence="7">
    <location>
        <begin position="20"/>
        <end position="44"/>
    </location>
</feature>
<keyword evidence="5 7" id="KW-0378">Hydrolase</keyword>
<evidence type="ECO:0000256" key="1">
    <source>
        <dbReference type="ARBA" id="ARBA00000677"/>
    </source>
</evidence>
<evidence type="ECO:0000256" key="6">
    <source>
        <dbReference type="PIRSR" id="PIRSR600223-1"/>
    </source>
</evidence>
<organism evidence="9 10">
    <name type="scientific">Candidatus Egerieousia excrementavium</name>
    <dbReference type="NCBI Taxonomy" id="2840778"/>
    <lineage>
        <taxon>Bacteria</taxon>
        <taxon>Pseudomonadati</taxon>
        <taxon>Bacteroidota</taxon>
        <taxon>Bacteroidia</taxon>
        <taxon>Bacteroidales</taxon>
        <taxon>Candidatus Egerieousia</taxon>
    </lineage>
</organism>
<feature type="active site" evidence="6">
    <location>
        <position position="96"/>
    </location>
</feature>
<dbReference type="Proteomes" id="UP000823635">
    <property type="component" value="Unassembled WGS sequence"/>
</dbReference>
<dbReference type="NCBIfam" id="TIGR02227">
    <property type="entry name" value="sigpep_I_bact"/>
    <property type="match status" value="1"/>
</dbReference>